<reference evidence="1 2" key="1">
    <citation type="submission" date="2014-04" db="EMBL/GenBank/DDBJ databases">
        <title>Evolutionary Origins and Diversification of the Mycorrhizal Mutualists.</title>
        <authorList>
            <consortium name="DOE Joint Genome Institute"/>
            <consortium name="Mycorrhizal Genomics Consortium"/>
            <person name="Kohler A."/>
            <person name="Kuo A."/>
            <person name="Nagy L.G."/>
            <person name="Floudas D."/>
            <person name="Copeland A."/>
            <person name="Barry K.W."/>
            <person name="Cichocki N."/>
            <person name="Veneault-Fourrey C."/>
            <person name="LaButti K."/>
            <person name="Lindquist E.A."/>
            <person name="Lipzen A."/>
            <person name="Lundell T."/>
            <person name="Morin E."/>
            <person name="Murat C."/>
            <person name="Riley R."/>
            <person name="Ohm R."/>
            <person name="Sun H."/>
            <person name="Tunlid A."/>
            <person name="Henrissat B."/>
            <person name="Grigoriev I.V."/>
            <person name="Hibbett D.S."/>
            <person name="Martin F."/>
        </authorList>
    </citation>
    <scope>NUCLEOTIDE SEQUENCE [LARGE SCALE GENOMIC DNA]</scope>
    <source>
        <strain evidence="1 2">FD-317 M1</strain>
    </source>
</reference>
<dbReference type="OrthoDB" id="2522283at2759"/>
<dbReference type="Proteomes" id="UP000053593">
    <property type="component" value="Unassembled WGS sequence"/>
</dbReference>
<dbReference type="HOGENOM" id="CLU_1578698_0_0_1"/>
<dbReference type="AlphaFoldDB" id="A0A0D0C233"/>
<sequence length="169" mass="18866">MICLKIILTIMDAAYNESEPNNKTAFRNFTLACKMWSLPAQKLLFRHLILNSIRASLNPNQSCGPAQRNFATGMMLCRNLDRIGWIFLCMGLFHRGEVHSTNSDNRHALTQLLGVWTTLKSLVIGGMPPELLLPSSRSSSPSSSSLKPFPYSLEKLGLSFQSSPSIDFF</sequence>
<evidence type="ECO:0000313" key="1">
    <source>
        <dbReference type="EMBL" id="KIK62136.1"/>
    </source>
</evidence>
<dbReference type="EMBL" id="KN834768">
    <property type="protein sequence ID" value="KIK62136.1"/>
    <property type="molecule type" value="Genomic_DNA"/>
</dbReference>
<protein>
    <submittedName>
        <fullName evidence="1">Uncharacterized protein</fullName>
    </submittedName>
</protein>
<proteinExistence type="predicted"/>
<name>A0A0D0C233_9AGAR</name>
<organism evidence="1 2">
    <name type="scientific">Collybiopsis luxurians FD-317 M1</name>
    <dbReference type="NCBI Taxonomy" id="944289"/>
    <lineage>
        <taxon>Eukaryota</taxon>
        <taxon>Fungi</taxon>
        <taxon>Dikarya</taxon>
        <taxon>Basidiomycota</taxon>
        <taxon>Agaricomycotina</taxon>
        <taxon>Agaricomycetes</taxon>
        <taxon>Agaricomycetidae</taxon>
        <taxon>Agaricales</taxon>
        <taxon>Marasmiineae</taxon>
        <taxon>Omphalotaceae</taxon>
        <taxon>Collybiopsis</taxon>
        <taxon>Collybiopsis luxurians</taxon>
    </lineage>
</organism>
<keyword evidence="2" id="KW-1185">Reference proteome</keyword>
<accession>A0A0D0C233</accession>
<gene>
    <name evidence="1" type="ORF">GYMLUDRAFT_260352</name>
</gene>
<evidence type="ECO:0000313" key="2">
    <source>
        <dbReference type="Proteomes" id="UP000053593"/>
    </source>
</evidence>